<dbReference type="PROSITE" id="PS50893">
    <property type="entry name" value="ABC_TRANSPORTER_2"/>
    <property type="match status" value="1"/>
</dbReference>
<dbReference type="InterPro" id="IPR032823">
    <property type="entry name" value="BCA_ABC_TP_C"/>
</dbReference>
<organism evidence="5 6">
    <name type="scientific">Cyanobium usitatum str. Tous</name>
    <dbReference type="NCBI Taxonomy" id="2116684"/>
    <lineage>
        <taxon>Bacteria</taxon>
        <taxon>Bacillati</taxon>
        <taxon>Cyanobacteriota</taxon>
        <taxon>Cyanophyceae</taxon>
        <taxon>Synechococcales</taxon>
        <taxon>Prochlorococcaceae</taxon>
        <taxon>Cyanobium</taxon>
    </lineage>
</organism>
<dbReference type="GO" id="GO:0016887">
    <property type="term" value="F:ATP hydrolysis activity"/>
    <property type="evidence" value="ECO:0007669"/>
    <property type="project" value="InterPro"/>
</dbReference>
<keyword evidence="1" id="KW-0813">Transport</keyword>
<comment type="caution">
    <text evidence="5">The sequence shown here is derived from an EMBL/GenBank/DDBJ whole genome shotgun (WGS) entry which is preliminary data.</text>
</comment>
<dbReference type="CDD" id="cd03219">
    <property type="entry name" value="ABC_Mj1267_LivG_branched"/>
    <property type="match status" value="1"/>
</dbReference>
<dbReference type="OrthoDB" id="538665at2"/>
<dbReference type="Pfam" id="PF12399">
    <property type="entry name" value="BCA_ABC_TP_C"/>
    <property type="match status" value="1"/>
</dbReference>
<keyword evidence="6" id="KW-1185">Reference proteome</keyword>
<dbReference type="RefSeq" id="WP_106502794.1">
    <property type="nucleotide sequence ID" value="NZ_PXXO01000007.1"/>
</dbReference>
<dbReference type="Pfam" id="PF00005">
    <property type="entry name" value="ABC_tran"/>
    <property type="match status" value="1"/>
</dbReference>
<proteinExistence type="predicted"/>
<evidence type="ECO:0000259" key="4">
    <source>
        <dbReference type="PROSITE" id="PS50893"/>
    </source>
</evidence>
<dbReference type="EMBL" id="PXXO01000007">
    <property type="protein sequence ID" value="PSJ05170.1"/>
    <property type="molecule type" value="Genomic_DNA"/>
</dbReference>
<protein>
    <submittedName>
        <fullName evidence="5">High-affinity branched-chain amino acid ABC transporter ATP-binding protein LivG</fullName>
    </submittedName>
</protein>
<evidence type="ECO:0000313" key="6">
    <source>
        <dbReference type="Proteomes" id="UP000243002"/>
    </source>
</evidence>
<evidence type="ECO:0000313" key="5">
    <source>
        <dbReference type="EMBL" id="PSJ05170.1"/>
    </source>
</evidence>
<evidence type="ECO:0000256" key="3">
    <source>
        <dbReference type="ARBA" id="ARBA00022840"/>
    </source>
</evidence>
<gene>
    <name evidence="5" type="primary">livG</name>
    <name evidence="5" type="ORF">C7K55_07470</name>
</gene>
<evidence type="ECO:0000256" key="2">
    <source>
        <dbReference type="ARBA" id="ARBA00022741"/>
    </source>
</evidence>
<dbReference type="FunFam" id="3.40.50.300:FF:000421">
    <property type="entry name" value="Branched-chain amino acid ABC transporter ATP-binding protein"/>
    <property type="match status" value="1"/>
</dbReference>
<reference evidence="5 6" key="1">
    <citation type="journal article" date="2018" name="Environ. Microbiol.">
        <title>Ecological and genomic features of two widespread freshwater picocyanobacteria.</title>
        <authorList>
            <person name="Cabello-Yeves P.J."/>
            <person name="Picazo A."/>
            <person name="Camacho A."/>
            <person name="Callieri C."/>
            <person name="Rosselli R."/>
            <person name="Roda-Garcia J.J."/>
            <person name="Coutinho F.H."/>
            <person name="Rodriguez-Valera F."/>
        </authorList>
    </citation>
    <scope>NUCLEOTIDE SEQUENCE [LARGE SCALE GENOMIC DNA]</scope>
    <source>
        <strain evidence="5 6">Tous</strain>
    </source>
</reference>
<dbReference type="PANTHER" id="PTHR45772:SF4">
    <property type="entry name" value="ABC TRANSPORTER ATP-BINDING PROTEIN"/>
    <property type="match status" value="1"/>
</dbReference>
<keyword evidence="2" id="KW-0547">Nucleotide-binding</keyword>
<dbReference type="SUPFAM" id="SSF52540">
    <property type="entry name" value="P-loop containing nucleoside triphosphate hydrolases"/>
    <property type="match status" value="1"/>
</dbReference>
<dbReference type="SMART" id="SM00382">
    <property type="entry name" value="AAA"/>
    <property type="match status" value="1"/>
</dbReference>
<keyword evidence="3 5" id="KW-0067">ATP-binding</keyword>
<dbReference type="Proteomes" id="UP000243002">
    <property type="component" value="Unassembled WGS sequence"/>
</dbReference>
<dbReference type="GO" id="GO:0005886">
    <property type="term" value="C:plasma membrane"/>
    <property type="evidence" value="ECO:0007669"/>
    <property type="project" value="TreeGrafter"/>
</dbReference>
<dbReference type="AlphaFoldDB" id="A0A2P7MVA5"/>
<dbReference type="Gene3D" id="3.40.50.300">
    <property type="entry name" value="P-loop containing nucleotide triphosphate hydrolases"/>
    <property type="match status" value="1"/>
</dbReference>
<dbReference type="InterPro" id="IPR051120">
    <property type="entry name" value="ABC_AA/LPS_Transport"/>
</dbReference>
<feature type="domain" description="ABC transporter" evidence="4">
    <location>
        <begin position="4"/>
        <end position="252"/>
    </location>
</feature>
<dbReference type="PANTHER" id="PTHR45772">
    <property type="entry name" value="CONSERVED COMPONENT OF ABC TRANSPORTER FOR NATURAL AMINO ACIDS-RELATED"/>
    <property type="match status" value="1"/>
</dbReference>
<dbReference type="InterPro" id="IPR003439">
    <property type="entry name" value="ABC_transporter-like_ATP-bd"/>
</dbReference>
<dbReference type="InterPro" id="IPR027417">
    <property type="entry name" value="P-loop_NTPase"/>
</dbReference>
<accession>A0A2P7MVA5</accession>
<dbReference type="PROSITE" id="PS00211">
    <property type="entry name" value="ABC_TRANSPORTER_1"/>
    <property type="match status" value="1"/>
</dbReference>
<dbReference type="InterPro" id="IPR017871">
    <property type="entry name" value="ABC_transporter-like_CS"/>
</dbReference>
<name>A0A2P7MVA5_9CYAN</name>
<dbReference type="InterPro" id="IPR003593">
    <property type="entry name" value="AAA+_ATPase"/>
</dbReference>
<evidence type="ECO:0000256" key="1">
    <source>
        <dbReference type="ARBA" id="ARBA00022448"/>
    </source>
</evidence>
<dbReference type="GO" id="GO:0005524">
    <property type="term" value="F:ATP binding"/>
    <property type="evidence" value="ECO:0007669"/>
    <property type="project" value="UniProtKB-KW"/>
</dbReference>
<sequence length="254" mass="27902">MNLLQLEDVGVRFGGLRALQGVDLEVKQGEIFGLLGPNGAGKTTLFNVISGLTAPSSGTVRWRGASLAGLSSHRIARLGIARTFQNLRLFSSMSCLENVLVGMHQHARQPPLAALLQTQSFRRRESQLQQEALALLDLFQLEATAHQDAASLSYGDRRRLEMARALASRPQLLLLDEPAAGMNPSEKDELRELIRRIRDQFKLTVLIIEHHVPLMLGLCDRLAVLNFGQRIALGSPDQVRRDPAVIEAYLGGGT</sequence>